<evidence type="ECO:0000313" key="2">
    <source>
        <dbReference type="Proteomes" id="UP000290545"/>
    </source>
</evidence>
<dbReference type="SUPFAM" id="SSF53335">
    <property type="entry name" value="S-adenosyl-L-methionine-dependent methyltransferases"/>
    <property type="match status" value="1"/>
</dbReference>
<dbReference type="Proteomes" id="UP000290545">
    <property type="component" value="Unassembled WGS sequence"/>
</dbReference>
<dbReference type="GO" id="GO:0008168">
    <property type="term" value="F:methyltransferase activity"/>
    <property type="evidence" value="ECO:0007669"/>
    <property type="project" value="UniProtKB-KW"/>
</dbReference>
<dbReference type="CDD" id="cd02440">
    <property type="entry name" value="AdoMet_MTases"/>
    <property type="match status" value="1"/>
</dbReference>
<comment type="caution">
    <text evidence="1">The sequence shown here is derived from an EMBL/GenBank/DDBJ whole genome shotgun (WGS) entry which is preliminary data.</text>
</comment>
<keyword evidence="2" id="KW-1185">Reference proteome</keyword>
<proteinExistence type="predicted"/>
<dbReference type="Gene3D" id="3.40.50.150">
    <property type="entry name" value="Vaccinia Virus protein VP39"/>
    <property type="match status" value="1"/>
</dbReference>
<dbReference type="Pfam" id="PF13489">
    <property type="entry name" value="Methyltransf_23"/>
    <property type="match status" value="1"/>
</dbReference>
<dbReference type="EMBL" id="SDHZ01000002">
    <property type="protein sequence ID" value="RXK83551.1"/>
    <property type="molecule type" value="Genomic_DNA"/>
</dbReference>
<gene>
    <name evidence="1" type="ORF">ESB13_15790</name>
</gene>
<accession>A0A4Q1D742</accession>
<dbReference type="GO" id="GO:0032259">
    <property type="term" value="P:methylation"/>
    <property type="evidence" value="ECO:0007669"/>
    <property type="project" value="UniProtKB-KW"/>
</dbReference>
<keyword evidence="1" id="KW-0489">Methyltransferase</keyword>
<evidence type="ECO:0000313" key="1">
    <source>
        <dbReference type="EMBL" id="RXK83551.1"/>
    </source>
</evidence>
<dbReference type="InterPro" id="IPR029063">
    <property type="entry name" value="SAM-dependent_MTases_sf"/>
</dbReference>
<dbReference type="RefSeq" id="WP_129004603.1">
    <property type="nucleotide sequence ID" value="NZ_SDHZ01000002.1"/>
</dbReference>
<keyword evidence="1" id="KW-0808">Transferase</keyword>
<dbReference type="AlphaFoldDB" id="A0A4Q1D742"/>
<organism evidence="1 2">
    <name type="scientific">Filimonas effusa</name>
    <dbReference type="NCBI Taxonomy" id="2508721"/>
    <lineage>
        <taxon>Bacteria</taxon>
        <taxon>Pseudomonadati</taxon>
        <taxon>Bacteroidota</taxon>
        <taxon>Chitinophagia</taxon>
        <taxon>Chitinophagales</taxon>
        <taxon>Chitinophagaceae</taxon>
        <taxon>Filimonas</taxon>
    </lineage>
</organism>
<sequence length="229" mass="25860">MKDVLGKAIHDYYQMLKMGKLWIHNKYGPKEEMPVDVYFRREEDMPEMELLALKQCTGKVLDVGAGAGSHALWLQQQGITVTALDISPAAAAVMEARGVQQVVAQDFFTVTSGGYDTLLLLMNGIGIAGTIEGLHRFLQHARTLLQPGGQLLFDSSDIAYLYEGRALPESPYYGEIAYRYEYKGQKTDWFSWLYIDKNRLEAIAAAEGWRMELLQEDEYGQYLVKLTMG</sequence>
<protein>
    <submittedName>
        <fullName evidence="1">Methyltransferase domain-containing protein</fullName>
    </submittedName>
</protein>
<name>A0A4Q1D742_9BACT</name>
<reference evidence="1 2" key="1">
    <citation type="submission" date="2019-01" db="EMBL/GenBank/DDBJ databases">
        <title>Filimonas sp. strain TTM-71.</title>
        <authorList>
            <person name="Chen W.-M."/>
        </authorList>
    </citation>
    <scope>NUCLEOTIDE SEQUENCE [LARGE SCALE GENOMIC DNA]</scope>
    <source>
        <strain evidence="1 2">TTM-71</strain>
    </source>
</reference>
<dbReference type="OrthoDB" id="1143568at2"/>